<reference evidence="2" key="1">
    <citation type="submission" date="2018-08" db="EMBL/GenBank/DDBJ databases">
        <authorList>
            <person name="Rossello M."/>
        </authorList>
    </citation>
    <scope>NUCLEOTIDE SEQUENCE [LARGE SCALE GENOMIC DNA]</scope>
    <source>
        <strain evidence="2">cv. Chinese Spring</strain>
    </source>
</reference>
<dbReference type="AlphaFoldDB" id="A0A3B6TB90"/>
<dbReference type="OrthoDB" id="603047at2759"/>
<evidence type="ECO:0000313" key="3">
    <source>
        <dbReference type="Proteomes" id="UP000019116"/>
    </source>
</evidence>
<dbReference type="Gramene" id="TraesLDM7D03G04281550.1">
    <property type="protein sequence ID" value="TraesLDM7D03G04281550.1"/>
    <property type="gene ID" value="TraesLDM7D03G04281550"/>
</dbReference>
<evidence type="ECO:0000313" key="2">
    <source>
        <dbReference type="EnsemblPlants" id="TraesCS7D02G014300.1"/>
    </source>
</evidence>
<dbReference type="Gramene" id="TraesCAD_scaffold_046138_01G000200.1">
    <property type="protein sequence ID" value="TraesCAD_scaffold_046138_01G000200.1"/>
    <property type="gene ID" value="TraesCAD_scaffold_046138_01G000200"/>
</dbReference>
<dbReference type="Gramene" id="TraesNOR7D03G04323510.1">
    <property type="protein sequence ID" value="TraesNOR7D03G04323510.1"/>
    <property type="gene ID" value="TraesNOR7D03G04323510"/>
</dbReference>
<name>A0A3B6TB90_WHEAT</name>
<dbReference type="PaxDb" id="4565-Traes_7DS_434092F63.1"/>
<accession>A0A3B6TB90</accession>
<feature type="region of interest" description="Disordered" evidence="1">
    <location>
        <begin position="65"/>
        <end position="114"/>
    </location>
</feature>
<dbReference type="PANTHER" id="PTHR34808">
    <property type="entry name" value="EXPRESSED PROTEIN"/>
    <property type="match status" value="1"/>
</dbReference>
<dbReference type="Gramene" id="TraesJUL7D03G04318080.1">
    <property type="protein sequence ID" value="TraesJUL7D03G04318080.1"/>
    <property type="gene ID" value="TraesJUL7D03G04318080"/>
</dbReference>
<dbReference type="Gramene" id="TraesJAG7D03G04258850.1">
    <property type="protein sequence ID" value="TraesJAG7D03G04258850.1"/>
    <property type="gene ID" value="TraesJAG7D03G04258850"/>
</dbReference>
<dbReference type="OMA" id="MGMVQVQ"/>
<gene>
    <name evidence="2" type="primary">LOC123168633</name>
</gene>
<dbReference type="Gramene" id="TraesCLE_scaffold_057085_01G000200.1">
    <property type="protein sequence ID" value="TraesCLE_scaffold_057085_01G000200.1"/>
    <property type="gene ID" value="TraesCLE_scaffold_057085_01G000200"/>
</dbReference>
<dbReference type="EnsemblPlants" id="TraesCS7D02G014300.1">
    <property type="protein sequence ID" value="TraesCS7D02G014300.1"/>
    <property type="gene ID" value="TraesCS7D02G014300"/>
</dbReference>
<keyword evidence="3" id="KW-1185">Reference proteome</keyword>
<dbReference type="Gramene" id="TraesSTA7D03G04268880.1">
    <property type="protein sequence ID" value="TraesSTA7D03G04268880.1"/>
    <property type="gene ID" value="TraesSTA7D03G04268880"/>
</dbReference>
<organism evidence="2">
    <name type="scientific">Triticum aestivum</name>
    <name type="common">Wheat</name>
    <dbReference type="NCBI Taxonomy" id="4565"/>
    <lineage>
        <taxon>Eukaryota</taxon>
        <taxon>Viridiplantae</taxon>
        <taxon>Streptophyta</taxon>
        <taxon>Embryophyta</taxon>
        <taxon>Tracheophyta</taxon>
        <taxon>Spermatophyta</taxon>
        <taxon>Magnoliopsida</taxon>
        <taxon>Liliopsida</taxon>
        <taxon>Poales</taxon>
        <taxon>Poaceae</taxon>
        <taxon>BOP clade</taxon>
        <taxon>Pooideae</taxon>
        <taxon>Triticodae</taxon>
        <taxon>Triticeae</taxon>
        <taxon>Triticinae</taxon>
        <taxon>Triticum</taxon>
    </lineage>
</organism>
<protein>
    <submittedName>
        <fullName evidence="2">Uncharacterized protein</fullName>
    </submittedName>
</protein>
<proteinExistence type="predicted"/>
<feature type="compositionally biased region" description="Basic and acidic residues" evidence="1">
    <location>
        <begin position="105"/>
        <end position="114"/>
    </location>
</feature>
<dbReference type="GeneID" id="123168633"/>
<reference evidence="2" key="2">
    <citation type="submission" date="2018-10" db="UniProtKB">
        <authorList>
            <consortium name="EnsemblPlants"/>
        </authorList>
    </citation>
    <scope>IDENTIFICATION</scope>
</reference>
<dbReference type="Gramene" id="TraesWEE_scaffold_089522_01G000200.1">
    <property type="protein sequence ID" value="TraesWEE_scaffold_089522_01G000200.1"/>
    <property type="gene ID" value="TraesWEE_scaffold_089522_01G000200"/>
</dbReference>
<dbReference type="RefSeq" id="XP_044442448.1">
    <property type="nucleotide sequence ID" value="XM_044586513.1"/>
</dbReference>
<evidence type="ECO:0000256" key="1">
    <source>
        <dbReference type="SAM" id="MobiDB-lite"/>
    </source>
</evidence>
<dbReference type="Gramene" id="TraesARI7D03G04350190.1">
    <property type="protein sequence ID" value="TraesARI7D03G04350190.1"/>
    <property type="gene ID" value="TraesARI7D03G04350190"/>
</dbReference>
<dbReference type="PANTHER" id="PTHR34808:SF2">
    <property type="entry name" value="EXPRESSED PROTEIN"/>
    <property type="match status" value="1"/>
</dbReference>
<dbReference type="Gramene" id="TraesSYM7D03G04328570.1">
    <property type="protein sequence ID" value="TraesSYM7D03G04328570.1"/>
    <property type="gene ID" value="TraesSYM7D03G04328570"/>
</dbReference>
<dbReference type="Gramene" id="TraesCS7D03G0032300.1">
    <property type="protein sequence ID" value="TraesCS7D03G0032300.1.CDS"/>
    <property type="gene ID" value="TraesCS7D03G0032300"/>
</dbReference>
<dbReference type="Gramene" id="TraesMAC7D03G04266430.1">
    <property type="protein sequence ID" value="TraesMAC7D03G04266430.1"/>
    <property type="gene ID" value="TraesMAC7D03G04266430"/>
</dbReference>
<sequence>MGTVQVQVQGVAASGRMPSMEAEPKTLTLEQLKYAREAALYVVRTRTTEEAIRIFTEGLKPVRGVRKMGSSTTDSSDDDVELGSSEDSTPRAGGGTGCRPHGRSIKRDIATAPF</sequence>
<dbReference type="Gramene" id="TraesPARA_EIv1.0_2505970.1">
    <property type="protein sequence ID" value="TraesPARA_EIv1.0_2505970.1.CDS"/>
    <property type="gene ID" value="TraesPARA_EIv1.0_2505970"/>
</dbReference>
<dbReference type="Gramene" id="TraesLAC7D03G04221670.1">
    <property type="protein sequence ID" value="TraesLAC7D03G04221670.1"/>
    <property type="gene ID" value="TraesLAC7D03G04221670"/>
</dbReference>
<dbReference type="Gramene" id="TraesCS7D02G014300.1">
    <property type="protein sequence ID" value="TraesCS7D02G014300.1"/>
    <property type="gene ID" value="TraesCS7D02G014300"/>
</dbReference>
<dbReference type="Gramene" id="TraesROB_scaffold_060531_01G000200.1">
    <property type="protein sequence ID" value="TraesROB_scaffold_060531_01G000200.1"/>
    <property type="gene ID" value="TraesROB_scaffold_060531_01G000200"/>
</dbReference>
<dbReference type="SMR" id="A0A3B6TB90"/>
<dbReference type="Proteomes" id="UP000019116">
    <property type="component" value="Chromosome 7D"/>
</dbReference>